<reference evidence="1" key="1">
    <citation type="submission" date="2018-11" db="EMBL/GenBank/DDBJ databases">
        <authorList>
            <person name="Alioto T."/>
            <person name="Alioto T."/>
        </authorList>
    </citation>
    <scope>NUCLEOTIDE SEQUENCE</scope>
</reference>
<proteinExistence type="predicted"/>
<dbReference type="OrthoDB" id="1574204at2759"/>
<gene>
    <name evidence="1" type="ORF">MGAL_10B046311</name>
</gene>
<keyword evidence="2" id="KW-1185">Reference proteome</keyword>
<dbReference type="EMBL" id="UYJE01001140">
    <property type="protein sequence ID" value="VDH99390.1"/>
    <property type="molecule type" value="Genomic_DNA"/>
</dbReference>
<evidence type="ECO:0000313" key="1">
    <source>
        <dbReference type="EMBL" id="VDH99390.1"/>
    </source>
</evidence>
<name>A0A8B6C4S4_MYTGA</name>
<sequence>MKSANPGKMHLHTNQLTKLGGNTFQPLTNLEVLTLYNNLLVCECSLHPFVEWLNQTKSNVIGATCNDTNIQVTDFPYSKCYDEGVNATEITEFVPVAGKDMFDHSELTNSKSSGV</sequence>
<evidence type="ECO:0008006" key="3">
    <source>
        <dbReference type="Google" id="ProtNLM"/>
    </source>
</evidence>
<comment type="caution">
    <text evidence="1">The sequence shown here is derived from an EMBL/GenBank/DDBJ whole genome shotgun (WGS) entry which is preliminary data.</text>
</comment>
<organism evidence="1 2">
    <name type="scientific">Mytilus galloprovincialis</name>
    <name type="common">Mediterranean mussel</name>
    <dbReference type="NCBI Taxonomy" id="29158"/>
    <lineage>
        <taxon>Eukaryota</taxon>
        <taxon>Metazoa</taxon>
        <taxon>Spiralia</taxon>
        <taxon>Lophotrochozoa</taxon>
        <taxon>Mollusca</taxon>
        <taxon>Bivalvia</taxon>
        <taxon>Autobranchia</taxon>
        <taxon>Pteriomorphia</taxon>
        <taxon>Mytilida</taxon>
        <taxon>Mytiloidea</taxon>
        <taxon>Mytilidae</taxon>
        <taxon>Mytilinae</taxon>
        <taxon>Mytilus</taxon>
    </lineage>
</organism>
<protein>
    <recommendedName>
        <fullName evidence="3">LRRCT domain-containing protein</fullName>
    </recommendedName>
</protein>
<accession>A0A8B6C4S4</accession>
<dbReference type="InterPro" id="IPR032675">
    <property type="entry name" value="LRR_dom_sf"/>
</dbReference>
<dbReference type="SUPFAM" id="SSF52058">
    <property type="entry name" value="L domain-like"/>
    <property type="match status" value="1"/>
</dbReference>
<dbReference type="Proteomes" id="UP000596742">
    <property type="component" value="Unassembled WGS sequence"/>
</dbReference>
<dbReference type="Gene3D" id="3.80.10.10">
    <property type="entry name" value="Ribonuclease Inhibitor"/>
    <property type="match status" value="1"/>
</dbReference>
<dbReference type="AlphaFoldDB" id="A0A8B6C4S4"/>
<evidence type="ECO:0000313" key="2">
    <source>
        <dbReference type="Proteomes" id="UP000596742"/>
    </source>
</evidence>